<feature type="transmembrane region" description="Helical" evidence="8">
    <location>
        <begin position="95"/>
        <end position="115"/>
    </location>
</feature>
<reference evidence="10 11" key="1">
    <citation type="submission" date="2016-10" db="EMBL/GenBank/DDBJ databases">
        <authorList>
            <person name="de Groot N.N."/>
        </authorList>
    </citation>
    <scope>NUCLEOTIDE SEQUENCE [LARGE SCALE GENOMIC DNA]</scope>
    <source>
        <strain evidence="10 11">DSM 16981</strain>
    </source>
</reference>
<dbReference type="NCBIfam" id="TIGR00688">
    <property type="entry name" value="rarD"/>
    <property type="match status" value="1"/>
</dbReference>
<name>A0A1G9SYK2_9FIRM</name>
<keyword evidence="5 8" id="KW-0812">Transmembrane</keyword>
<keyword evidence="7 8" id="KW-0472">Membrane</keyword>
<evidence type="ECO:0000313" key="10">
    <source>
        <dbReference type="EMBL" id="SDM40538.1"/>
    </source>
</evidence>
<dbReference type="Pfam" id="PF00892">
    <property type="entry name" value="EamA"/>
    <property type="match status" value="2"/>
</dbReference>
<dbReference type="GO" id="GO:0005886">
    <property type="term" value="C:plasma membrane"/>
    <property type="evidence" value="ECO:0007669"/>
    <property type="project" value="UniProtKB-SubCell"/>
</dbReference>
<feature type="domain" description="EamA" evidence="9">
    <location>
        <begin position="3"/>
        <end position="138"/>
    </location>
</feature>
<evidence type="ECO:0000256" key="6">
    <source>
        <dbReference type="ARBA" id="ARBA00022989"/>
    </source>
</evidence>
<keyword evidence="3" id="KW-0813">Transport</keyword>
<proteinExistence type="inferred from homology"/>
<evidence type="ECO:0000256" key="2">
    <source>
        <dbReference type="ARBA" id="ARBA00007362"/>
    </source>
</evidence>
<feature type="transmembrane region" description="Helical" evidence="8">
    <location>
        <begin position="5"/>
        <end position="25"/>
    </location>
</feature>
<feature type="transmembrane region" description="Helical" evidence="8">
    <location>
        <begin position="122"/>
        <end position="139"/>
    </location>
</feature>
<dbReference type="OrthoDB" id="369870at2"/>
<evidence type="ECO:0000256" key="4">
    <source>
        <dbReference type="ARBA" id="ARBA00022475"/>
    </source>
</evidence>
<evidence type="ECO:0000256" key="7">
    <source>
        <dbReference type="ARBA" id="ARBA00023136"/>
    </source>
</evidence>
<sequence>MNIYIFYTLLSQFIWGLLPLFWLLLHQISPLYTLATRIIWSAALCFVLILQKNLLPELKHTLVDKAQWPYIMGACISITLNWGTFIYAITQGFILQTSLAYFMNPIVVILFGAFLFHEKLEWLQRISIILAAAGVLAAFFLYGQFPYLALTICFSWSFYSMMKKKIRLESQVSVFIESVSMVPFSILFIIYSEYTTIGAYGILHGWEWLLLPMTGIVTAVPMMLFTAGVKGTPFTVSGICMYFSPSMALIIGLCTGETLTTPLLITFICTWIAIALYLLGLFHTMHRMRNNAIKRVTKM</sequence>
<keyword evidence="6 8" id="KW-1133">Transmembrane helix</keyword>
<comment type="subcellular location">
    <subcellularLocation>
        <location evidence="1">Cell membrane</location>
        <topology evidence="1">Multi-pass membrane protein</topology>
    </subcellularLocation>
</comment>
<dbReference type="RefSeq" id="WP_091648383.1">
    <property type="nucleotide sequence ID" value="NZ_FNHQ01000006.1"/>
</dbReference>
<feature type="transmembrane region" description="Helical" evidence="8">
    <location>
        <begin position="70"/>
        <end position="89"/>
    </location>
</feature>
<evidence type="ECO:0000256" key="8">
    <source>
        <dbReference type="SAM" id="Phobius"/>
    </source>
</evidence>
<feature type="transmembrane region" description="Helical" evidence="8">
    <location>
        <begin position="174"/>
        <end position="194"/>
    </location>
</feature>
<evidence type="ECO:0000256" key="1">
    <source>
        <dbReference type="ARBA" id="ARBA00004651"/>
    </source>
</evidence>
<feature type="transmembrane region" description="Helical" evidence="8">
    <location>
        <begin position="259"/>
        <end position="279"/>
    </location>
</feature>
<dbReference type="InterPro" id="IPR004626">
    <property type="entry name" value="RarD"/>
</dbReference>
<dbReference type="PANTHER" id="PTHR22911">
    <property type="entry name" value="ACYL-MALONYL CONDENSING ENZYME-RELATED"/>
    <property type="match status" value="1"/>
</dbReference>
<comment type="similarity">
    <text evidence="2">Belongs to the EamA transporter family.</text>
</comment>
<dbReference type="InterPro" id="IPR037185">
    <property type="entry name" value="EmrE-like"/>
</dbReference>
<accession>A0A1G9SYK2</accession>
<evidence type="ECO:0000313" key="11">
    <source>
        <dbReference type="Proteomes" id="UP000199309"/>
    </source>
</evidence>
<organism evidence="10 11">
    <name type="scientific">Megasphaera paucivorans</name>
    <dbReference type="NCBI Taxonomy" id="349095"/>
    <lineage>
        <taxon>Bacteria</taxon>
        <taxon>Bacillati</taxon>
        <taxon>Bacillota</taxon>
        <taxon>Negativicutes</taxon>
        <taxon>Veillonellales</taxon>
        <taxon>Veillonellaceae</taxon>
        <taxon>Megasphaera</taxon>
    </lineage>
</organism>
<feature type="transmembrane region" description="Helical" evidence="8">
    <location>
        <begin position="31"/>
        <end position="50"/>
    </location>
</feature>
<evidence type="ECO:0000256" key="3">
    <source>
        <dbReference type="ARBA" id="ARBA00022448"/>
    </source>
</evidence>
<dbReference type="InterPro" id="IPR000620">
    <property type="entry name" value="EamA_dom"/>
</dbReference>
<dbReference type="AlphaFoldDB" id="A0A1G9SYK2"/>
<dbReference type="PANTHER" id="PTHR22911:SF137">
    <property type="entry name" value="SOLUTE CARRIER FAMILY 35 MEMBER G2-RELATED"/>
    <property type="match status" value="1"/>
</dbReference>
<feature type="transmembrane region" description="Helical" evidence="8">
    <location>
        <begin position="206"/>
        <end position="227"/>
    </location>
</feature>
<dbReference type="Proteomes" id="UP000199309">
    <property type="component" value="Unassembled WGS sequence"/>
</dbReference>
<evidence type="ECO:0000256" key="5">
    <source>
        <dbReference type="ARBA" id="ARBA00022692"/>
    </source>
</evidence>
<evidence type="ECO:0000259" key="9">
    <source>
        <dbReference type="Pfam" id="PF00892"/>
    </source>
</evidence>
<keyword evidence="11" id="KW-1185">Reference proteome</keyword>
<protein>
    <submittedName>
        <fullName evidence="10">Chloramphenicol-sensitive protein RarD</fullName>
    </submittedName>
</protein>
<feature type="transmembrane region" description="Helical" evidence="8">
    <location>
        <begin position="234"/>
        <end position="253"/>
    </location>
</feature>
<dbReference type="SUPFAM" id="SSF103481">
    <property type="entry name" value="Multidrug resistance efflux transporter EmrE"/>
    <property type="match status" value="1"/>
</dbReference>
<keyword evidence="4" id="KW-1003">Cell membrane</keyword>
<gene>
    <name evidence="10" type="ORF">SAMN05660299_00818</name>
</gene>
<feature type="domain" description="EamA" evidence="9">
    <location>
        <begin position="148"/>
        <end position="278"/>
    </location>
</feature>
<dbReference type="EMBL" id="FNHQ01000006">
    <property type="protein sequence ID" value="SDM40538.1"/>
    <property type="molecule type" value="Genomic_DNA"/>
</dbReference>